<accession>A0ABZ1EUP6</accession>
<feature type="transmembrane region" description="Helical" evidence="2">
    <location>
        <begin position="163"/>
        <end position="180"/>
    </location>
</feature>
<keyword evidence="2" id="KW-0812">Transmembrane</keyword>
<protein>
    <recommendedName>
        <fullName evidence="6">Sortase</fullName>
    </recommendedName>
</protein>
<feature type="region of interest" description="Disordered" evidence="1">
    <location>
        <begin position="26"/>
        <end position="45"/>
    </location>
</feature>
<feature type="chain" id="PRO_5046174047" description="Sortase" evidence="3">
    <location>
        <begin position="27"/>
        <end position="192"/>
    </location>
</feature>
<evidence type="ECO:0000313" key="4">
    <source>
        <dbReference type="EMBL" id="WSB07871.1"/>
    </source>
</evidence>
<reference evidence="4 5" key="1">
    <citation type="submission" date="2022-10" db="EMBL/GenBank/DDBJ databases">
        <title>The complete genomes of actinobacterial strains from the NBC collection.</title>
        <authorList>
            <person name="Joergensen T.S."/>
            <person name="Alvarez Arevalo M."/>
            <person name="Sterndorff E.B."/>
            <person name="Faurdal D."/>
            <person name="Vuksanovic O."/>
            <person name="Mourched A.-S."/>
            <person name="Charusanti P."/>
            <person name="Shaw S."/>
            <person name="Blin K."/>
            <person name="Weber T."/>
        </authorList>
    </citation>
    <scope>NUCLEOTIDE SEQUENCE [LARGE SCALE GENOMIC DNA]</scope>
    <source>
        <strain evidence="4 5">NBC 01792</strain>
    </source>
</reference>
<evidence type="ECO:0008006" key="6">
    <source>
        <dbReference type="Google" id="ProtNLM"/>
    </source>
</evidence>
<keyword evidence="2" id="KW-0472">Membrane</keyword>
<keyword evidence="3" id="KW-0732">Signal</keyword>
<gene>
    <name evidence="4" type="ORF">OG849_11710</name>
</gene>
<keyword evidence="5" id="KW-1185">Reference proteome</keyword>
<evidence type="ECO:0000313" key="5">
    <source>
        <dbReference type="Proteomes" id="UP001356428"/>
    </source>
</evidence>
<evidence type="ECO:0000256" key="1">
    <source>
        <dbReference type="SAM" id="MobiDB-lite"/>
    </source>
</evidence>
<proteinExistence type="predicted"/>
<dbReference type="Proteomes" id="UP001356428">
    <property type="component" value="Chromosome"/>
</dbReference>
<organism evidence="4 5">
    <name type="scientific">Streptomyces cyaneofuscatus</name>
    <dbReference type="NCBI Taxonomy" id="66883"/>
    <lineage>
        <taxon>Bacteria</taxon>
        <taxon>Bacillati</taxon>
        <taxon>Actinomycetota</taxon>
        <taxon>Actinomycetes</taxon>
        <taxon>Kitasatosporales</taxon>
        <taxon>Streptomycetaceae</taxon>
        <taxon>Streptomyces</taxon>
    </lineage>
</organism>
<sequence>MRSTPITFCAAAAAALIALPGSAAQASPAAPPAARAGDDDRRTGTVSVTPSTIAPGGQVELWVDICGKGRQAKGNSDAFASVAHFRPADDKGLYAEATIRSDAEPRSYDVWVTCEDGKGKATGTLTVIHHTRPSPVAPVKAGGGGTAVLAERGDQSEGPGTRHAVIGLVLAAVASVAFALRTSRRRRHPAAD</sequence>
<dbReference type="RefSeq" id="WP_326705685.1">
    <property type="nucleotide sequence ID" value="NZ_CP108861.1"/>
</dbReference>
<feature type="signal peptide" evidence="3">
    <location>
        <begin position="1"/>
        <end position="26"/>
    </location>
</feature>
<feature type="compositionally biased region" description="Low complexity" evidence="1">
    <location>
        <begin position="26"/>
        <end position="35"/>
    </location>
</feature>
<dbReference type="EMBL" id="CP109083">
    <property type="protein sequence ID" value="WSB07871.1"/>
    <property type="molecule type" value="Genomic_DNA"/>
</dbReference>
<keyword evidence="2" id="KW-1133">Transmembrane helix</keyword>
<name>A0ABZ1EUP6_9ACTN</name>
<evidence type="ECO:0000256" key="3">
    <source>
        <dbReference type="SAM" id="SignalP"/>
    </source>
</evidence>
<evidence type="ECO:0000256" key="2">
    <source>
        <dbReference type="SAM" id="Phobius"/>
    </source>
</evidence>